<dbReference type="EMBL" id="AFIJ01000006">
    <property type="protein sequence ID" value="EGL42212.1"/>
    <property type="molecule type" value="Genomic_DNA"/>
</dbReference>
<dbReference type="InterPro" id="IPR053136">
    <property type="entry name" value="UTP_pyrophosphatase-like"/>
</dbReference>
<evidence type="ECO:0000313" key="3">
    <source>
        <dbReference type="EMBL" id="EGL42212.1"/>
    </source>
</evidence>
<evidence type="ECO:0000313" key="5">
    <source>
        <dbReference type="Proteomes" id="UP000004018"/>
    </source>
</evidence>
<dbReference type="PANTHER" id="PTHR30399">
    <property type="entry name" value="UNCHARACTERIZED PROTEIN YGJP"/>
    <property type="match status" value="1"/>
</dbReference>
<protein>
    <recommendedName>
        <fullName evidence="1">YgjP-like metallopeptidase domain-containing protein</fullName>
    </recommendedName>
</protein>
<dbReference type="Gene3D" id="3.30.2010.10">
    <property type="entry name" value="Metalloproteases ('zincins'), catalytic domain"/>
    <property type="match status" value="1"/>
</dbReference>
<dbReference type="InterPro" id="IPR002725">
    <property type="entry name" value="YgjP-like_metallopeptidase"/>
</dbReference>
<comment type="caution">
    <text evidence="2">The sequence shown here is derived from an EMBL/GenBank/DDBJ whole genome shotgun (WGS) entry which is preliminary data.</text>
</comment>
<accession>D3LTN2</accession>
<reference evidence="2" key="2">
    <citation type="submission" date="2009-12" db="EMBL/GenBank/DDBJ databases">
        <authorList>
            <person name="Madupu R."/>
            <person name="Durkin A.S."/>
            <person name="Torralba M."/>
            <person name="Methe B."/>
            <person name="Sutton G.G."/>
            <person name="Strausberg R.L."/>
            <person name="Nelson K.E."/>
        </authorList>
    </citation>
    <scope>NUCLEOTIDE SEQUENCE</scope>
    <source>
        <strain evidence="2">28L</strain>
    </source>
</reference>
<dbReference type="AlphaFoldDB" id="D3LTN2"/>
<dbReference type="Proteomes" id="UP000004018">
    <property type="component" value="Unassembled WGS sequence"/>
</dbReference>
<reference evidence="4" key="1">
    <citation type="submission" date="2009-12" db="EMBL/GenBank/DDBJ databases">
        <title>Sequence of Clostridiales genomosp. BVAB3 str. UPII9-5.</title>
        <authorList>
            <person name="Madupu R."/>
            <person name="Durkin A.S."/>
            <person name="Torralba M."/>
            <person name="Methe B."/>
            <person name="Sutton G.G."/>
            <person name="Strausberg R.L."/>
            <person name="Nelson K.E."/>
        </authorList>
    </citation>
    <scope>NUCLEOTIDE SEQUENCE [LARGE SCALE GENOMIC DNA]</scope>
    <source>
        <strain evidence="4">28L</strain>
    </source>
</reference>
<organism evidence="2 4">
    <name type="scientific">Megasphaera lornae</name>
    <dbReference type="NCBI Taxonomy" id="1000568"/>
    <lineage>
        <taxon>Bacteria</taxon>
        <taxon>Bacillati</taxon>
        <taxon>Bacillota</taxon>
        <taxon>Negativicutes</taxon>
        <taxon>Veillonellales</taxon>
        <taxon>Veillonellaceae</taxon>
        <taxon>Megasphaera</taxon>
    </lineage>
</organism>
<dbReference type="PANTHER" id="PTHR30399:SF1">
    <property type="entry name" value="UTP PYROPHOSPHATASE"/>
    <property type="match status" value="1"/>
</dbReference>
<sequence>MMTTTTETLYISYDHRSYAVTIERKAVKNITLRLYRHGTLKLSAAPDVPMPHLQDFLLRHSRRIFAALTRLQSMPQSPAITLQDGESLRLGGLPYTLSWCTGTQNRVKKSGHTVYMYLTDRQFSTRRRLYYRLLRREGECLFADSVRRMFPKFRDYAVSFPAVKQRRMHARWGSCLMPAGIITFNTYLAVMPPRLIDHVTVHEMCHLIHPDHSRRFYQVMTEIMPDWQERRKALSDYLPYCI</sequence>
<gene>
    <name evidence="2" type="ORF">HMPREF0889_0648</name>
    <name evidence="3" type="ORF">HMPREF1039_1462</name>
</gene>
<dbReference type="EMBL" id="ADGP01000009">
    <property type="protein sequence ID" value="EFD94571.1"/>
    <property type="molecule type" value="Genomic_DNA"/>
</dbReference>
<feature type="domain" description="YgjP-like metallopeptidase" evidence="1">
    <location>
        <begin position="28"/>
        <end position="235"/>
    </location>
</feature>
<proteinExistence type="predicted"/>
<name>D3LTN2_9FIRM</name>
<dbReference type="eggNOG" id="COG1451">
    <property type="taxonomic scope" value="Bacteria"/>
</dbReference>
<dbReference type="OrthoDB" id="9811177at2"/>
<dbReference type="CDD" id="cd07344">
    <property type="entry name" value="M48_yhfN_like"/>
    <property type="match status" value="1"/>
</dbReference>
<dbReference type="Pfam" id="PF01863">
    <property type="entry name" value="YgjP-like"/>
    <property type="match status" value="1"/>
</dbReference>
<evidence type="ECO:0000259" key="1">
    <source>
        <dbReference type="Pfam" id="PF01863"/>
    </source>
</evidence>
<evidence type="ECO:0000313" key="4">
    <source>
        <dbReference type="Proteomes" id="UP000003242"/>
    </source>
</evidence>
<evidence type="ECO:0000313" key="2">
    <source>
        <dbReference type="EMBL" id="EFD94571.1"/>
    </source>
</evidence>
<dbReference type="Proteomes" id="UP000003242">
    <property type="component" value="Unassembled WGS sequence"/>
</dbReference>
<reference evidence="3 5" key="3">
    <citation type="submission" date="2011-04" db="EMBL/GenBank/DDBJ databases">
        <authorList>
            <person name="Harkins D.M."/>
            <person name="Madupu R."/>
            <person name="Durkin A.S."/>
            <person name="Torralba M."/>
            <person name="Methe B."/>
            <person name="Sutton G.G."/>
            <person name="Nelson K.E."/>
        </authorList>
    </citation>
    <scope>NUCLEOTIDE SEQUENCE [LARGE SCALE GENOMIC DNA]</scope>
    <source>
        <strain evidence="3 5">UPII 199-6</strain>
    </source>
</reference>
<keyword evidence="5" id="KW-1185">Reference proteome</keyword>